<dbReference type="EMBL" id="CAMXCT030002967">
    <property type="protein sequence ID" value="CAL4788900.1"/>
    <property type="molecule type" value="Genomic_DNA"/>
</dbReference>
<evidence type="ECO:0000313" key="2">
    <source>
        <dbReference type="EMBL" id="CAL1154963.1"/>
    </source>
</evidence>
<dbReference type="EMBL" id="CAMXCT020002967">
    <property type="protein sequence ID" value="CAL1154963.1"/>
    <property type="molecule type" value="Genomic_DNA"/>
</dbReference>
<evidence type="ECO:0000313" key="3">
    <source>
        <dbReference type="Proteomes" id="UP001152797"/>
    </source>
</evidence>
<keyword evidence="3" id="KW-1185">Reference proteome</keyword>
<dbReference type="Proteomes" id="UP001152797">
    <property type="component" value="Unassembled WGS sequence"/>
</dbReference>
<reference evidence="1" key="1">
    <citation type="submission" date="2022-10" db="EMBL/GenBank/DDBJ databases">
        <authorList>
            <person name="Chen Y."/>
            <person name="Dougan E. K."/>
            <person name="Chan C."/>
            <person name="Rhodes N."/>
            <person name="Thang M."/>
        </authorList>
    </citation>
    <scope>NUCLEOTIDE SEQUENCE</scope>
</reference>
<dbReference type="EMBL" id="CAMXCT010002967">
    <property type="protein sequence ID" value="CAI4001588.1"/>
    <property type="molecule type" value="Genomic_DNA"/>
</dbReference>
<comment type="caution">
    <text evidence="1">The sequence shown here is derived from an EMBL/GenBank/DDBJ whole genome shotgun (WGS) entry which is preliminary data.</text>
</comment>
<gene>
    <name evidence="1" type="ORF">C1SCF055_LOCUS27622</name>
</gene>
<dbReference type="AlphaFoldDB" id="A0A9P1D377"/>
<protein>
    <submittedName>
        <fullName evidence="1">Uncharacterized protein</fullName>
    </submittedName>
</protein>
<organism evidence="1">
    <name type="scientific">Cladocopium goreaui</name>
    <dbReference type="NCBI Taxonomy" id="2562237"/>
    <lineage>
        <taxon>Eukaryota</taxon>
        <taxon>Sar</taxon>
        <taxon>Alveolata</taxon>
        <taxon>Dinophyceae</taxon>
        <taxon>Suessiales</taxon>
        <taxon>Symbiodiniaceae</taxon>
        <taxon>Cladocopium</taxon>
    </lineage>
</organism>
<accession>A0A9P1D377</accession>
<feature type="non-terminal residue" evidence="1">
    <location>
        <position position="57"/>
    </location>
</feature>
<name>A0A9P1D377_9DINO</name>
<sequence>TQCLGCMKEYHTAAKLKTHLLRSEELIDVQIGNTLNAPCKGKVRAQHTEGATDQSCT</sequence>
<evidence type="ECO:0000313" key="1">
    <source>
        <dbReference type="EMBL" id="CAI4001588.1"/>
    </source>
</evidence>
<proteinExistence type="predicted"/>
<reference evidence="2" key="2">
    <citation type="submission" date="2024-04" db="EMBL/GenBank/DDBJ databases">
        <authorList>
            <person name="Chen Y."/>
            <person name="Shah S."/>
            <person name="Dougan E. K."/>
            <person name="Thang M."/>
            <person name="Chan C."/>
        </authorList>
    </citation>
    <scope>NUCLEOTIDE SEQUENCE [LARGE SCALE GENOMIC DNA]</scope>
</reference>